<dbReference type="Pfam" id="PF00565">
    <property type="entry name" value="SNase"/>
    <property type="match status" value="1"/>
</dbReference>
<dbReference type="InterPro" id="IPR016071">
    <property type="entry name" value="Staphylococal_nuclease_OB-fold"/>
</dbReference>
<keyword evidence="4" id="KW-0732">Signal</keyword>
<keyword evidence="2" id="KW-0255">Endonuclease</keyword>
<keyword evidence="3" id="KW-0378">Hydrolase</keyword>
<dbReference type="PANTHER" id="PTHR12302">
    <property type="entry name" value="EBNA2 BINDING PROTEIN P100"/>
    <property type="match status" value="1"/>
</dbReference>
<dbReference type="Proteomes" id="UP001649230">
    <property type="component" value="Chromosome"/>
</dbReference>
<accession>A0ABY3SQ59</accession>
<keyword evidence="7" id="KW-1185">Reference proteome</keyword>
<evidence type="ECO:0000313" key="6">
    <source>
        <dbReference type="EMBL" id="UJF35260.1"/>
    </source>
</evidence>
<name>A0ABY3SQ59_9BACL</name>
<sequence length="236" mass="26685">MKSYLHPVLLILLILTGCSTHLDSQTSSPKDEFVRQILKNYPELKQKSVSTDTVKRVIDGDTFETNAGEKVRLIGVNTPEVYGEVQYYGREASDYSKKQLSNQAVYLFSDVGNTDKYGRLLRYVFMKNNPVMFNEILLMEGYANTMSVPPNVTYAKKFAGLERLAREQNKGLWSGPVTSPSPTPSCKEPKIKGNINARNEKIYHVPGGRYYDQTHAEMMFCTEEDAVAQGFRKSSQ</sequence>
<gene>
    <name evidence="6" type="ORF">L0M14_09165</name>
</gene>
<dbReference type="SUPFAM" id="SSF50199">
    <property type="entry name" value="Staphylococcal nuclease"/>
    <property type="match status" value="1"/>
</dbReference>
<evidence type="ECO:0000259" key="5">
    <source>
        <dbReference type="PROSITE" id="PS50830"/>
    </source>
</evidence>
<dbReference type="RefSeq" id="WP_235121828.1">
    <property type="nucleotide sequence ID" value="NZ_CP090978.1"/>
</dbReference>
<proteinExistence type="predicted"/>
<dbReference type="PANTHER" id="PTHR12302:SF3">
    <property type="entry name" value="SERINE_THREONINE-PROTEIN KINASE 31"/>
    <property type="match status" value="1"/>
</dbReference>
<feature type="chain" id="PRO_5046407068" evidence="4">
    <location>
        <begin position="23"/>
        <end position="236"/>
    </location>
</feature>
<evidence type="ECO:0000256" key="2">
    <source>
        <dbReference type="ARBA" id="ARBA00022759"/>
    </source>
</evidence>
<evidence type="ECO:0000313" key="7">
    <source>
        <dbReference type="Proteomes" id="UP001649230"/>
    </source>
</evidence>
<organism evidence="6 7">
    <name type="scientific">Paenibacillus hexagrammi</name>
    <dbReference type="NCBI Taxonomy" id="2908839"/>
    <lineage>
        <taxon>Bacteria</taxon>
        <taxon>Bacillati</taxon>
        <taxon>Bacillota</taxon>
        <taxon>Bacilli</taxon>
        <taxon>Bacillales</taxon>
        <taxon>Paenibacillaceae</taxon>
        <taxon>Paenibacillus</taxon>
    </lineage>
</organism>
<protein>
    <submittedName>
        <fullName evidence="6">Thermonuclease family protein</fullName>
    </submittedName>
</protein>
<feature type="signal peptide" evidence="4">
    <location>
        <begin position="1"/>
        <end position="22"/>
    </location>
</feature>
<evidence type="ECO:0000256" key="3">
    <source>
        <dbReference type="ARBA" id="ARBA00022801"/>
    </source>
</evidence>
<dbReference type="Gene3D" id="2.40.50.90">
    <property type="match status" value="1"/>
</dbReference>
<evidence type="ECO:0000256" key="1">
    <source>
        <dbReference type="ARBA" id="ARBA00022722"/>
    </source>
</evidence>
<dbReference type="EMBL" id="CP090978">
    <property type="protein sequence ID" value="UJF35260.1"/>
    <property type="molecule type" value="Genomic_DNA"/>
</dbReference>
<feature type="domain" description="TNase-like" evidence="5">
    <location>
        <begin position="48"/>
        <end position="175"/>
    </location>
</feature>
<dbReference type="PROSITE" id="PS51257">
    <property type="entry name" value="PROKAR_LIPOPROTEIN"/>
    <property type="match status" value="1"/>
</dbReference>
<dbReference type="InterPro" id="IPR035437">
    <property type="entry name" value="SNase_OB-fold_sf"/>
</dbReference>
<evidence type="ECO:0000256" key="4">
    <source>
        <dbReference type="SAM" id="SignalP"/>
    </source>
</evidence>
<dbReference type="SMART" id="SM00318">
    <property type="entry name" value="SNc"/>
    <property type="match status" value="1"/>
</dbReference>
<dbReference type="PROSITE" id="PS50830">
    <property type="entry name" value="TNASE_3"/>
    <property type="match status" value="1"/>
</dbReference>
<keyword evidence="1" id="KW-0540">Nuclease</keyword>
<reference evidence="6 7" key="1">
    <citation type="journal article" date="2024" name="Int. J. Syst. Evol. Microbiol.">
        <title>Paenibacillus hexagrammi sp. nov., a novel bacterium isolated from the gut content of Hexagrammos agrammus.</title>
        <authorList>
            <person name="Jung H.K."/>
            <person name="Kim D.G."/>
            <person name="Zin H."/>
            <person name="Park J."/>
            <person name="Jung H."/>
            <person name="Kim Y.O."/>
            <person name="Kong H.J."/>
            <person name="Kim J.W."/>
            <person name="Kim Y.S."/>
        </authorList>
    </citation>
    <scope>NUCLEOTIDE SEQUENCE [LARGE SCALE GENOMIC DNA]</scope>
    <source>
        <strain evidence="6 7">YPD9-1</strain>
    </source>
</reference>